<dbReference type="InterPro" id="IPR013324">
    <property type="entry name" value="RNA_pol_sigma_r3/r4-like"/>
</dbReference>
<protein>
    <submittedName>
        <fullName evidence="2">Sigma factor-like helix-turn-helix DNA-binding protein</fullName>
    </submittedName>
</protein>
<dbReference type="EMBL" id="JBBPCC010000005">
    <property type="protein sequence ID" value="MEK8128369.1"/>
    <property type="molecule type" value="Genomic_DNA"/>
</dbReference>
<dbReference type="InterPro" id="IPR007630">
    <property type="entry name" value="RNA_pol_sigma70_r4"/>
</dbReference>
<reference evidence="2 3" key="1">
    <citation type="submission" date="2024-04" db="EMBL/GenBank/DDBJ databases">
        <title>draft genome sequnece of Paenibacillus filicis.</title>
        <authorList>
            <person name="Kim D.-U."/>
        </authorList>
    </citation>
    <scope>NUCLEOTIDE SEQUENCE [LARGE SCALE GENOMIC DNA]</scope>
    <source>
        <strain evidence="2 3">KACC14197</strain>
    </source>
</reference>
<feature type="domain" description="RNA polymerase sigma-70 region 4" evidence="1">
    <location>
        <begin position="87"/>
        <end position="120"/>
    </location>
</feature>
<proteinExistence type="predicted"/>
<evidence type="ECO:0000313" key="2">
    <source>
        <dbReference type="EMBL" id="MEK8128369.1"/>
    </source>
</evidence>
<evidence type="ECO:0000259" key="1">
    <source>
        <dbReference type="Pfam" id="PF04545"/>
    </source>
</evidence>
<dbReference type="Proteomes" id="UP001469365">
    <property type="component" value="Unassembled WGS sequence"/>
</dbReference>
<name>A0ABU9DHX9_9BACL</name>
<dbReference type="Pfam" id="PF04545">
    <property type="entry name" value="Sigma70_r4"/>
    <property type="match status" value="1"/>
</dbReference>
<evidence type="ECO:0000313" key="3">
    <source>
        <dbReference type="Proteomes" id="UP001469365"/>
    </source>
</evidence>
<accession>A0ABU9DHX9</accession>
<sequence length="137" mass="16236">MIDWKTTYNDLVSEIEILELRYKDLDYQLKLAYRQCWNNQVPLDRSLAQHDRVKDEALAVAEVLEHKRKTRTLMEEKMFNFTGITEQIVVMRDIQHKPLKEIASELGYSYGWVRQMSSKAPRLFRVNKSKGTISRIS</sequence>
<gene>
    <name evidence="2" type="ORF">WMW72_10685</name>
</gene>
<dbReference type="SUPFAM" id="SSF88659">
    <property type="entry name" value="Sigma3 and sigma4 domains of RNA polymerase sigma factors"/>
    <property type="match status" value="1"/>
</dbReference>
<keyword evidence="3" id="KW-1185">Reference proteome</keyword>
<comment type="caution">
    <text evidence="2">The sequence shown here is derived from an EMBL/GenBank/DDBJ whole genome shotgun (WGS) entry which is preliminary data.</text>
</comment>
<organism evidence="2 3">
    <name type="scientific">Paenibacillus filicis</name>
    <dbReference type="NCBI Taxonomy" id="669464"/>
    <lineage>
        <taxon>Bacteria</taxon>
        <taxon>Bacillati</taxon>
        <taxon>Bacillota</taxon>
        <taxon>Bacilli</taxon>
        <taxon>Bacillales</taxon>
        <taxon>Paenibacillaceae</taxon>
        <taxon>Paenibacillus</taxon>
    </lineage>
</organism>
<dbReference type="RefSeq" id="WP_341415436.1">
    <property type="nucleotide sequence ID" value="NZ_JBBPCC010000005.1"/>
</dbReference>